<comment type="caution">
    <text evidence="1">The sequence shown here is derived from an EMBL/GenBank/DDBJ whole genome shotgun (WGS) entry which is preliminary data.</text>
</comment>
<dbReference type="EMBL" id="SRMA01006777">
    <property type="protein sequence ID" value="TRZ03533.1"/>
    <property type="molecule type" value="Genomic_DNA"/>
</dbReference>
<name>A0A553RMW8_9TELE</name>
<gene>
    <name evidence="1" type="ORF">DNTS_008806</name>
</gene>
<evidence type="ECO:0008006" key="3">
    <source>
        <dbReference type="Google" id="ProtNLM"/>
    </source>
</evidence>
<dbReference type="Proteomes" id="UP000316079">
    <property type="component" value="Unassembled WGS sequence"/>
</dbReference>
<organism evidence="1 2">
    <name type="scientific">Danionella cerebrum</name>
    <dbReference type="NCBI Taxonomy" id="2873325"/>
    <lineage>
        <taxon>Eukaryota</taxon>
        <taxon>Metazoa</taxon>
        <taxon>Chordata</taxon>
        <taxon>Craniata</taxon>
        <taxon>Vertebrata</taxon>
        <taxon>Euteleostomi</taxon>
        <taxon>Actinopterygii</taxon>
        <taxon>Neopterygii</taxon>
        <taxon>Teleostei</taxon>
        <taxon>Ostariophysi</taxon>
        <taxon>Cypriniformes</taxon>
        <taxon>Danionidae</taxon>
        <taxon>Danioninae</taxon>
        <taxon>Danionella</taxon>
    </lineage>
</organism>
<evidence type="ECO:0000313" key="1">
    <source>
        <dbReference type="EMBL" id="TRZ03533.1"/>
    </source>
</evidence>
<accession>A0A553RMW8</accession>
<sequence length="35" mass="4245">MFDKIMKACETNEWCYIIRLCLARDPADRLRLDQI</sequence>
<protein>
    <recommendedName>
        <fullName evidence="3">Protein kinase domain-containing protein</fullName>
    </recommendedName>
</protein>
<keyword evidence="2" id="KW-1185">Reference proteome</keyword>
<reference evidence="1 2" key="1">
    <citation type="journal article" date="2019" name="Sci. Data">
        <title>Hybrid genome assembly and annotation of Danionella translucida.</title>
        <authorList>
            <person name="Kadobianskyi M."/>
            <person name="Schulze L."/>
            <person name="Schuelke M."/>
            <person name="Judkewitz B."/>
        </authorList>
    </citation>
    <scope>NUCLEOTIDE SEQUENCE [LARGE SCALE GENOMIC DNA]</scope>
    <source>
        <strain evidence="1 2">Bolton</strain>
    </source>
</reference>
<proteinExistence type="predicted"/>
<evidence type="ECO:0000313" key="2">
    <source>
        <dbReference type="Proteomes" id="UP000316079"/>
    </source>
</evidence>
<dbReference type="AlphaFoldDB" id="A0A553RMW8"/>